<feature type="transmembrane region" description="Helical" evidence="1">
    <location>
        <begin position="20"/>
        <end position="40"/>
    </location>
</feature>
<dbReference type="EMBL" id="AF121254">
    <property type="protein sequence ID" value="AAD28238.1"/>
    <property type="molecule type" value="Genomic_DNA"/>
</dbReference>
<keyword evidence="1" id="KW-1133">Transmembrane helix</keyword>
<name>Q9X567_ENTFC</name>
<evidence type="ECO:0000256" key="1">
    <source>
        <dbReference type="SAM" id="Phobius"/>
    </source>
</evidence>
<sequence>MFLNFTYKKTEDSLSNGQQFRYLFFSQNIISMCFVTIHFLSKNSIIYNMVLRIASECYWLISWQTSVHHKIPN</sequence>
<protein>
    <submittedName>
        <fullName evidence="2">Uncharacterized protein</fullName>
    </submittedName>
</protein>
<keyword evidence="1" id="KW-0812">Transmembrane</keyword>
<proteinExistence type="predicted"/>
<accession>Q9X567</accession>
<keyword evidence="1" id="KW-0472">Membrane</keyword>
<evidence type="ECO:0000313" key="2">
    <source>
        <dbReference type="EMBL" id="AAD28238.1"/>
    </source>
</evidence>
<reference evidence="2" key="1">
    <citation type="journal article" date="1999" name="Appl. Environ. Microbiol.">
        <title>Atypical genetic locus associated with constitutive production of enterocin B by Enterococcus faecium BFE 900.</title>
        <authorList>
            <person name="Franz C.M."/>
            <person name="Worobo R.W."/>
            <person name="Quadri L.E."/>
            <person name="Schillinger U."/>
            <person name="Holzapfel W.H."/>
            <person name="Vederas J.C."/>
            <person name="Stiles M.E."/>
        </authorList>
    </citation>
    <scope>NUCLEOTIDE SEQUENCE</scope>
    <source>
        <strain evidence="2">BFE 900</strain>
    </source>
</reference>
<dbReference type="AlphaFoldDB" id="Q9X567"/>
<organism evidence="2">
    <name type="scientific">Enterococcus faecium</name>
    <name type="common">Streptococcus faecium</name>
    <dbReference type="NCBI Taxonomy" id="1352"/>
    <lineage>
        <taxon>Bacteria</taxon>
        <taxon>Bacillati</taxon>
        <taxon>Bacillota</taxon>
        <taxon>Bacilli</taxon>
        <taxon>Lactobacillales</taxon>
        <taxon>Enterococcaceae</taxon>
        <taxon>Enterococcus</taxon>
    </lineage>
</organism>